<feature type="domain" description="HTH araC/xylS-type" evidence="4">
    <location>
        <begin position="216"/>
        <end position="294"/>
    </location>
</feature>
<proteinExistence type="predicted"/>
<name>A0ABN6EGK8_9BACT</name>
<reference evidence="5 6" key="1">
    <citation type="journal article" date="2022" name="Int. J. Syst. Evol. Microbiol.">
        <title>Prevotella herbatica sp. nov., a plant polysaccharide-decomposing anaerobic bacterium isolated from a methanogenic reactor.</title>
        <authorList>
            <person name="Uek A."/>
            <person name="Tonouchi A."/>
            <person name="Kaku N."/>
            <person name="Ueki K."/>
        </authorList>
    </citation>
    <scope>NUCLEOTIDE SEQUENCE [LARGE SCALE GENOMIC DNA]</scope>
    <source>
        <strain evidence="5 6">WR041</strain>
    </source>
</reference>
<dbReference type="SMART" id="SM00342">
    <property type="entry name" value="HTH_ARAC"/>
    <property type="match status" value="1"/>
</dbReference>
<dbReference type="Pfam" id="PF12833">
    <property type="entry name" value="HTH_18"/>
    <property type="match status" value="1"/>
</dbReference>
<evidence type="ECO:0000256" key="3">
    <source>
        <dbReference type="ARBA" id="ARBA00023163"/>
    </source>
</evidence>
<keyword evidence="3" id="KW-0804">Transcription</keyword>
<sequence length="294" mass="33861">MGNHYKDINTVCNCNKLFNAKTLHPLVSIINLSGKYEEEEIKLNTYSVLIQEHPLLGSGGRKPYDFNAATIFFRSPDKTINIAGEKDCLQSGKLLIFDTDLLCGTTLGKQIKNYTFFKYKPENESLHVSAAELKTIYDCIDNINRELRWGIDKFSSTIISNKIELLLNYCCRFYERQFITRHDAFDETYNTIRNEIDDYMLNGKIHKMGMPCTCCFSRKLNLSSAYINDLIKHESGKDFASYLQIRRIDIAKQMIIENKKSDAYIALALGFGGIANFTKLFMQITGMTTEEYRR</sequence>
<dbReference type="PANTHER" id="PTHR43280:SF32">
    <property type="entry name" value="TRANSCRIPTIONAL REGULATORY PROTEIN"/>
    <property type="match status" value="1"/>
</dbReference>
<evidence type="ECO:0000313" key="6">
    <source>
        <dbReference type="Proteomes" id="UP001319045"/>
    </source>
</evidence>
<dbReference type="InterPro" id="IPR009057">
    <property type="entry name" value="Homeodomain-like_sf"/>
</dbReference>
<evidence type="ECO:0000256" key="2">
    <source>
        <dbReference type="ARBA" id="ARBA00023125"/>
    </source>
</evidence>
<dbReference type="EMBL" id="AP024484">
    <property type="protein sequence ID" value="BCS85062.1"/>
    <property type="molecule type" value="Genomic_DNA"/>
</dbReference>
<evidence type="ECO:0000259" key="4">
    <source>
        <dbReference type="PROSITE" id="PS01124"/>
    </source>
</evidence>
<keyword evidence="2" id="KW-0238">DNA-binding</keyword>
<organism evidence="5 6">
    <name type="scientific">Prevotella herbatica</name>
    <dbReference type="NCBI Taxonomy" id="2801997"/>
    <lineage>
        <taxon>Bacteria</taxon>
        <taxon>Pseudomonadati</taxon>
        <taxon>Bacteroidota</taxon>
        <taxon>Bacteroidia</taxon>
        <taxon>Bacteroidales</taxon>
        <taxon>Prevotellaceae</taxon>
        <taxon>Prevotella</taxon>
    </lineage>
</organism>
<keyword evidence="1" id="KW-0805">Transcription regulation</keyword>
<dbReference type="Gene3D" id="1.10.10.60">
    <property type="entry name" value="Homeodomain-like"/>
    <property type="match status" value="1"/>
</dbReference>
<gene>
    <name evidence="5" type="ORF">prwr041_09550</name>
</gene>
<dbReference type="PANTHER" id="PTHR43280">
    <property type="entry name" value="ARAC-FAMILY TRANSCRIPTIONAL REGULATOR"/>
    <property type="match status" value="1"/>
</dbReference>
<keyword evidence="6" id="KW-1185">Reference proteome</keyword>
<dbReference type="Proteomes" id="UP001319045">
    <property type="component" value="Chromosome"/>
</dbReference>
<dbReference type="RefSeq" id="WP_207155225.1">
    <property type="nucleotide sequence ID" value="NZ_AP024484.1"/>
</dbReference>
<evidence type="ECO:0000256" key="1">
    <source>
        <dbReference type="ARBA" id="ARBA00023015"/>
    </source>
</evidence>
<dbReference type="SUPFAM" id="SSF46689">
    <property type="entry name" value="Homeodomain-like"/>
    <property type="match status" value="1"/>
</dbReference>
<protein>
    <submittedName>
        <fullName evidence="5">AraC family transcriptional regulator</fullName>
    </submittedName>
</protein>
<accession>A0ABN6EGK8</accession>
<dbReference type="PROSITE" id="PS01124">
    <property type="entry name" value="HTH_ARAC_FAMILY_2"/>
    <property type="match status" value="1"/>
</dbReference>
<evidence type="ECO:0000313" key="5">
    <source>
        <dbReference type="EMBL" id="BCS85062.1"/>
    </source>
</evidence>
<dbReference type="InterPro" id="IPR018060">
    <property type="entry name" value="HTH_AraC"/>
</dbReference>